<organism evidence="2">
    <name type="scientific">candidate division WOR-3 bacterium</name>
    <dbReference type="NCBI Taxonomy" id="2052148"/>
    <lineage>
        <taxon>Bacteria</taxon>
        <taxon>Bacteria division WOR-3</taxon>
    </lineage>
</organism>
<protein>
    <recommendedName>
        <fullName evidence="1">Type II methyltransferase M.TaqI-like domain-containing protein</fullName>
    </recommendedName>
</protein>
<name>A0A7V3ZTQ0_UNCW3</name>
<evidence type="ECO:0000259" key="1">
    <source>
        <dbReference type="Pfam" id="PF07669"/>
    </source>
</evidence>
<comment type="caution">
    <text evidence="2">The sequence shown here is derived from an EMBL/GenBank/DDBJ whole genome shotgun (WGS) entry which is preliminary data.</text>
</comment>
<dbReference type="Gene3D" id="3.40.50.150">
    <property type="entry name" value="Vaccinia Virus protein VP39"/>
    <property type="match status" value="1"/>
</dbReference>
<dbReference type="GO" id="GO:0006304">
    <property type="term" value="P:DNA modification"/>
    <property type="evidence" value="ECO:0007669"/>
    <property type="project" value="InterPro"/>
</dbReference>
<feature type="domain" description="Type II methyltransferase M.TaqI-like" evidence="1">
    <location>
        <begin position="28"/>
        <end position="100"/>
    </location>
</feature>
<dbReference type="InterPro" id="IPR029063">
    <property type="entry name" value="SAM-dependent_MTases_sf"/>
</dbReference>
<dbReference type="PROSITE" id="PS00092">
    <property type="entry name" value="N6_MTASE"/>
    <property type="match status" value="1"/>
</dbReference>
<sequence length="101" mass="12146">MKDKEFEEILRDEERLKKELRFVKDRALEISKSQPPKAFNWEIEFPEVFFDEDGSLKENPGFDCIVGNPPYVNIYLLSKFPHLTIYLQNYFECAYKNLIYI</sequence>
<dbReference type="Pfam" id="PF07669">
    <property type="entry name" value="Eco57I"/>
    <property type="match status" value="1"/>
</dbReference>
<dbReference type="InterPro" id="IPR011639">
    <property type="entry name" value="MethylTrfase_TaqI-like_dom"/>
</dbReference>
<dbReference type="GO" id="GO:0009007">
    <property type="term" value="F:site-specific DNA-methyltransferase (adenine-specific) activity"/>
    <property type="evidence" value="ECO:0007669"/>
    <property type="project" value="UniProtKB-EC"/>
</dbReference>
<dbReference type="EMBL" id="DTDP01000176">
    <property type="protein sequence ID" value="HGK54132.1"/>
    <property type="molecule type" value="Genomic_DNA"/>
</dbReference>
<evidence type="ECO:0000313" key="2">
    <source>
        <dbReference type="EMBL" id="HGK54132.1"/>
    </source>
</evidence>
<dbReference type="InterPro" id="IPR002052">
    <property type="entry name" value="DNA_methylase_N6_adenine_CS"/>
</dbReference>
<reference evidence="2" key="1">
    <citation type="journal article" date="2020" name="mSystems">
        <title>Genome- and Community-Level Interaction Insights into Carbon Utilization and Element Cycling Functions of Hydrothermarchaeota in Hydrothermal Sediment.</title>
        <authorList>
            <person name="Zhou Z."/>
            <person name="Liu Y."/>
            <person name="Xu W."/>
            <person name="Pan J."/>
            <person name="Luo Z.H."/>
            <person name="Li M."/>
        </authorList>
    </citation>
    <scope>NUCLEOTIDE SEQUENCE [LARGE SCALE GENOMIC DNA]</scope>
    <source>
        <strain evidence="2">SpSt-695</strain>
    </source>
</reference>
<dbReference type="SUPFAM" id="SSF53335">
    <property type="entry name" value="S-adenosyl-L-methionine-dependent methyltransferases"/>
    <property type="match status" value="1"/>
</dbReference>
<dbReference type="AlphaFoldDB" id="A0A7V3ZTQ0"/>
<dbReference type="GO" id="GO:0032259">
    <property type="term" value="P:methylation"/>
    <property type="evidence" value="ECO:0007669"/>
    <property type="project" value="InterPro"/>
</dbReference>
<gene>
    <name evidence="2" type="ORF">ENU72_03820</name>
</gene>
<proteinExistence type="predicted"/>
<dbReference type="GO" id="GO:0003676">
    <property type="term" value="F:nucleic acid binding"/>
    <property type="evidence" value="ECO:0007669"/>
    <property type="project" value="InterPro"/>
</dbReference>
<accession>A0A7V3ZTQ0</accession>